<feature type="region of interest" description="Disordered" evidence="3">
    <location>
        <begin position="1"/>
        <end position="23"/>
    </location>
</feature>
<evidence type="ECO:0000256" key="3">
    <source>
        <dbReference type="SAM" id="MobiDB-lite"/>
    </source>
</evidence>
<dbReference type="Gene3D" id="3.60.10.10">
    <property type="entry name" value="Endonuclease/exonuclease/phosphatase"/>
    <property type="match status" value="1"/>
</dbReference>
<evidence type="ECO:0000259" key="4">
    <source>
        <dbReference type="SMART" id="SM00128"/>
    </source>
</evidence>
<dbReference type="Proteomes" id="UP001231189">
    <property type="component" value="Unassembled WGS sequence"/>
</dbReference>
<dbReference type="GO" id="GO:0004445">
    <property type="term" value="F:inositol-polyphosphate 5-phosphatase activity"/>
    <property type="evidence" value="ECO:0007669"/>
    <property type="project" value="InterPro"/>
</dbReference>
<dbReference type="InterPro" id="IPR000300">
    <property type="entry name" value="IPPc"/>
</dbReference>
<dbReference type="InterPro" id="IPR029058">
    <property type="entry name" value="AB_hydrolase_fold"/>
</dbReference>
<protein>
    <recommendedName>
        <fullName evidence="4">Inositol polyphosphate-related phosphatase domain-containing protein</fullName>
    </recommendedName>
</protein>
<evidence type="ECO:0000313" key="6">
    <source>
        <dbReference type="Proteomes" id="UP001231189"/>
    </source>
</evidence>
<dbReference type="AlphaFoldDB" id="A0AAD8RTS6"/>
<proteinExistence type="inferred from homology"/>
<reference evidence="5" key="1">
    <citation type="submission" date="2023-07" db="EMBL/GenBank/DDBJ databases">
        <title>A chromosome-level genome assembly of Lolium multiflorum.</title>
        <authorList>
            <person name="Chen Y."/>
            <person name="Copetti D."/>
            <person name="Kolliker R."/>
            <person name="Studer B."/>
        </authorList>
    </citation>
    <scope>NUCLEOTIDE SEQUENCE</scope>
    <source>
        <strain evidence="5">02402/16</strain>
        <tissue evidence="5">Leaf</tissue>
    </source>
</reference>
<dbReference type="PANTHER" id="PTHR45666:SF24">
    <property type="entry name" value="OS09G0394600 PROTEIN"/>
    <property type="match status" value="1"/>
</dbReference>
<comment type="caution">
    <text evidence="5">The sequence shown here is derived from an EMBL/GenBank/DDBJ whole genome shotgun (WGS) entry which is preliminary data.</text>
</comment>
<dbReference type="EMBL" id="JAUUTY010000005">
    <property type="protein sequence ID" value="KAK1630629.1"/>
    <property type="molecule type" value="Genomic_DNA"/>
</dbReference>
<evidence type="ECO:0000256" key="1">
    <source>
        <dbReference type="ARBA" id="ARBA00010768"/>
    </source>
</evidence>
<dbReference type="SUPFAM" id="SSF56219">
    <property type="entry name" value="DNase I-like"/>
    <property type="match status" value="1"/>
</dbReference>
<dbReference type="PANTHER" id="PTHR45666">
    <property type="entry name" value="TYPE IV INOSITOL POLYPHOSPHATE 5-PHOSPHATASE 9"/>
    <property type="match status" value="1"/>
</dbReference>
<dbReference type="GO" id="GO:0004439">
    <property type="term" value="F:phosphatidylinositol-4,5-bisphosphate 5-phosphatase activity"/>
    <property type="evidence" value="ECO:0007669"/>
    <property type="project" value="TreeGrafter"/>
</dbReference>
<feature type="domain" description="Inositol polyphosphate-related phosphatase" evidence="4">
    <location>
        <begin position="574"/>
        <end position="910"/>
    </location>
</feature>
<comment type="similarity">
    <text evidence="1">Belongs to the inositol polyphosphate 5-phosphatase family.</text>
</comment>
<dbReference type="GO" id="GO:0034485">
    <property type="term" value="F:phosphatidylinositol-3,4,5-trisphosphate 5-phosphatase activity"/>
    <property type="evidence" value="ECO:0007669"/>
    <property type="project" value="TreeGrafter"/>
</dbReference>
<accession>A0AAD8RTS6</accession>
<dbReference type="Pfam" id="PF12146">
    <property type="entry name" value="Hydrolase_4"/>
    <property type="match status" value="1"/>
</dbReference>
<dbReference type="FunFam" id="3.60.10.10:FF:000053">
    <property type="entry name" value="Type IV inositol polyphosphate 5-phosphatase 9"/>
    <property type="match status" value="1"/>
</dbReference>
<dbReference type="InterPro" id="IPR036691">
    <property type="entry name" value="Endo/exonu/phosph_ase_sf"/>
</dbReference>
<dbReference type="SMART" id="SM00128">
    <property type="entry name" value="IPPc"/>
    <property type="match status" value="1"/>
</dbReference>
<gene>
    <name evidence="5" type="ORF">QYE76_004944</name>
</gene>
<sequence>MWPPAASPAGRALRPPPPPPPRLSAAVRVVVALPVAARARGQPPPPRRLCLAAPRASEMAAAAEKGDEEERRWWRGAEEMDAAVRREIAIRRLQEEAGTGRSRREFAVFETARGDTLFTQSWTPAAADPLRGIVVLLHGLNEHSGRYNHFAKLLNDQGLKVYAMDWIGHGGSDGAHGYVSSLDHAVGDLKEFLEDVVLEENYGLPCFLFGHSTGGAIVLKAALDPSVEVNIEGLILTSPAIHVQPSHPIIKVVAPIFSVLAPKYRVSALHRRGPPVSRDPEALKIKYTDPLVYTGPIRVRTGNEILRISSYLQRNLSRVTVPFLVLHGTADTITDPRASQRLYQASMSTHKSIKLYDGYLHDLLFEPERDDIANDIINWLSSRLNALHGCCDSQIMSVNCTVYMGHLSGRAGPRKARHMKTRPEPSLVKSLESRQAAGRAASLNGDSGLPRPDPATGPTNLGPGLGFSGWALGRAAHGKIYELNVIPIKLNILHLGFRHRFLHATIRQRDSLFPVIVGYHDMGDNRKFGQIILPRMVTSKILHHQELCAHRSMSEVSGVDETLGKRPLDGQDTLKYRVFASTWNVGGIVPSDDLNLEDWLDTRANSYDIYVLGFQEIVPLNAINVLGPSKRCISTKWNSLIGKALNKNKTQDGEQLHHTTANNSAIESFTQQGCFRCIRSKQMVGIFASVWVRSNLRPYIRHLNVSCVGSGIMGYLGNKGSVSVRFLLHEMSFCIVCCHLASGGKQGDVLLRNFDAADILARTKFHGDGNKKLPKKILDHDQVLLLGDLNYRISLEETETRLLVKAKNWSTLLENDQLVSEFSTGRLFEGFQEGSVTFSPTYKYQPNSDQYYWCFEAARGEKKRAPAWCDRILWRGKDLKQIQYDTCDYKLSDHRPVRAGFFAECKIKGDVDSVGGFMPTMPDA</sequence>
<organism evidence="5 6">
    <name type="scientific">Lolium multiflorum</name>
    <name type="common">Italian ryegrass</name>
    <name type="synonym">Lolium perenne subsp. multiflorum</name>
    <dbReference type="NCBI Taxonomy" id="4521"/>
    <lineage>
        <taxon>Eukaryota</taxon>
        <taxon>Viridiplantae</taxon>
        <taxon>Streptophyta</taxon>
        <taxon>Embryophyta</taxon>
        <taxon>Tracheophyta</taxon>
        <taxon>Spermatophyta</taxon>
        <taxon>Magnoliopsida</taxon>
        <taxon>Liliopsida</taxon>
        <taxon>Poales</taxon>
        <taxon>Poaceae</taxon>
        <taxon>BOP clade</taxon>
        <taxon>Pooideae</taxon>
        <taxon>Poodae</taxon>
        <taxon>Poeae</taxon>
        <taxon>Poeae Chloroplast Group 2 (Poeae type)</taxon>
        <taxon>Loliodinae</taxon>
        <taxon>Loliinae</taxon>
        <taxon>Lolium</taxon>
    </lineage>
</organism>
<evidence type="ECO:0000256" key="2">
    <source>
        <dbReference type="ARBA" id="ARBA00022801"/>
    </source>
</evidence>
<dbReference type="FunFam" id="3.40.50.1820:FF:000111">
    <property type="entry name" value="Alpha/beta-Hydrolases superfamily protein"/>
    <property type="match status" value="1"/>
</dbReference>
<dbReference type="InterPro" id="IPR045849">
    <property type="entry name" value="IP5P_plant"/>
</dbReference>
<keyword evidence="2" id="KW-0378">Hydrolase</keyword>
<evidence type="ECO:0000313" key="5">
    <source>
        <dbReference type="EMBL" id="KAK1630629.1"/>
    </source>
</evidence>
<dbReference type="Pfam" id="PF22669">
    <property type="entry name" value="Exo_endo_phos2"/>
    <property type="match status" value="1"/>
</dbReference>
<name>A0AAD8RTS6_LOLMU</name>
<dbReference type="Gene3D" id="3.40.50.1820">
    <property type="entry name" value="alpha/beta hydrolase"/>
    <property type="match status" value="1"/>
</dbReference>
<feature type="region of interest" description="Disordered" evidence="3">
    <location>
        <begin position="410"/>
        <end position="460"/>
    </location>
</feature>
<dbReference type="SUPFAM" id="SSF53474">
    <property type="entry name" value="alpha/beta-Hydrolases"/>
    <property type="match status" value="1"/>
</dbReference>
<dbReference type="GO" id="GO:0046856">
    <property type="term" value="P:phosphatidylinositol dephosphorylation"/>
    <property type="evidence" value="ECO:0007669"/>
    <property type="project" value="InterPro"/>
</dbReference>
<dbReference type="InterPro" id="IPR022742">
    <property type="entry name" value="Hydrolase_4"/>
</dbReference>
<keyword evidence="6" id="KW-1185">Reference proteome</keyword>